<dbReference type="InterPro" id="IPR001466">
    <property type="entry name" value="Beta-lactam-related"/>
</dbReference>
<dbReference type="AlphaFoldDB" id="A3ZL16"/>
<dbReference type="EMBL" id="AANZ01000001">
    <property type="protein sequence ID" value="EAQ82449.1"/>
    <property type="molecule type" value="Genomic_DNA"/>
</dbReference>
<organism evidence="3 4">
    <name type="scientific">Blastopirellula marina DSM 3645</name>
    <dbReference type="NCBI Taxonomy" id="314230"/>
    <lineage>
        <taxon>Bacteria</taxon>
        <taxon>Pseudomonadati</taxon>
        <taxon>Planctomycetota</taxon>
        <taxon>Planctomycetia</taxon>
        <taxon>Pirellulales</taxon>
        <taxon>Pirellulaceae</taxon>
        <taxon>Blastopirellula</taxon>
    </lineage>
</organism>
<dbReference type="PANTHER" id="PTHR43283">
    <property type="entry name" value="BETA-LACTAMASE-RELATED"/>
    <property type="match status" value="1"/>
</dbReference>
<dbReference type="Proteomes" id="UP000004358">
    <property type="component" value="Unassembled WGS sequence"/>
</dbReference>
<proteinExistence type="predicted"/>
<dbReference type="PANTHER" id="PTHR43283:SF11">
    <property type="entry name" value="BETA-LACTAMASE-RELATED DOMAIN-CONTAINING PROTEIN"/>
    <property type="match status" value="1"/>
</dbReference>
<dbReference type="OrthoDB" id="9801061at2"/>
<dbReference type="STRING" id="314230.DSM3645_08627"/>
<evidence type="ECO:0000259" key="2">
    <source>
        <dbReference type="Pfam" id="PF00144"/>
    </source>
</evidence>
<dbReference type="InterPro" id="IPR050789">
    <property type="entry name" value="Diverse_Enzym_Activities"/>
</dbReference>
<keyword evidence="1" id="KW-0378">Hydrolase</keyword>
<evidence type="ECO:0000313" key="3">
    <source>
        <dbReference type="EMBL" id="EAQ82449.1"/>
    </source>
</evidence>
<dbReference type="InterPro" id="IPR012338">
    <property type="entry name" value="Beta-lactam/transpept-like"/>
</dbReference>
<accession>A3ZL16</accession>
<protein>
    <submittedName>
        <fullName evidence="3">Putative esterase</fullName>
    </submittedName>
</protein>
<reference evidence="3 4" key="1">
    <citation type="submission" date="2006-02" db="EMBL/GenBank/DDBJ databases">
        <authorList>
            <person name="Amann R."/>
            <person name="Ferriera S."/>
            <person name="Johnson J."/>
            <person name="Kravitz S."/>
            <person name="Halpern A."/>
            <person name="Remington K."/>
            <person name="Beeson K."/>
            <person name="Tran B."/>
            <person name="Rogers Y.-H."/>
            <person name="Friedman R."/>
            <person name="Venter J.C."/>
        </authorList>
    </citation>
    <scope>NUCLEOTIDE SEQUENCE [LARGE SCALE GENOMIC DNA]</scope>
    <source>
        <strain evidence="3 4">DSM 3645</strain>
    </source>
</reference>
<gene>
    <name evidence="3" type="ORF">DSM3645_08627</name>
</gene>
<dbReference type="Pfam" id="PF00144">
    <property type="entry name" value="Beta-lactamase"/>
    <property type="match status" value="1"/>
</dbReference>
<dbReference type="HOGENOM" id="CLU_020027_1_1_0"/>
<evidence type="ECO:0000256" key="1">
    <source>
        <dbReference type="ARBA" id="ARBA00022801"/>
    </source>
</evidence>
<comment type="caution">
    <text evidence="3">The sequence shown here is derived from an EMBL/GenBank/DDBJ whole genome shotgun (WGS) entry which is preliminary data.</text>
</comment>
<sequence>MKLFMWLSLFLVQLLPISVWAGLPEASFEEVQMESELGSKIASKVQEALEAKKMPGCVVAIARQGKVVYLQAFGNRQIEPSVEPMKVDSVFDMASLTKPIVTATCIMQLVEAGKIDLDAPVLQYLSEFRGHGKEAITVRQLLIHVSGLTPDNALRDYDNGWSAAYAKICDLTLLSEPGKQFRYSDVGFLLLGEIVKRVSTQPLDEYAKQHIFQPLGMEETGFNPPAGLQERAVTTTQVDGVWLQGVVHDPRANRCGGVAGHAGLFSTAEDLLVYAQAMLDARSEAGSILLPHTLSQMTRSYDAAGDVRGLGWDKRSAYSRNRGKTMSNAAYGHGGFTGTSLWIDPEQDLVVLFLSNRVHPNGQGSINDLAGAIGTLAADACLAD</sequence>
<evidence type="ECO:0000313" key="4">
    <source>
        <dbReference type="Proteomes" id="UP000004358"/>
    </source>
</evidence>
<dbReference type="SUPFAM" id="SSF56601">
    <property type="entry name" value="beta-lactamase/transpeptidase-like"/>
    <property type="match status" value="1"/>
</dbReference>
<dbReference type="RefSeq" id="WP_002655319.1">
    <property type="nucleotide sequence ID" value="NZ_CH672377.1"/>
</dbReference>
<dbReference type="eggNOG" id="COG1680">
    <property type="taxonomic scope" value="Bacteria"/>
</dbReference>
<dbReference type="Gene3D" id="3.40.710.10">
    <property type="entry name" value="DD-peptidase/beta-lactamase superfamily"/>
    <property type="match status" value="1"/>
</dbReference>
<feature type="domain" description="Beta-lactamase-related" evidence="2">
    <location>
        <begin position="42"/>
        <end position="368"/>
    </location>
</feature>
<name>A3ZL16_9BACT</name>
<dbReference type="MEROPS" id="S12.950"/>
<dbReference type="GO" id="GO:0016787">
    <property type="term" value="F:hydrolase activity"/>
    <property type="evidence" value="ECO:0007669"/>
    <property type="project" value="UniProtKB-KW"/>
</dbReference>